<feature type="transmembrane region" description="Helical" evidence="8">
    <location>
        <begin position="1342"/>
        <end position="1363"/>
    </location>
</feature>
<dbReference type="Pfam" id="PF01477">
    <property type="entry name" value="PLAT"/>
    <property type="match status" value="1"/>
</dbReference>
<evidence type="ECO:0000256" key="1">
    <source>
        <dbReference type="ARBA" id="ARBA00004141"/>
    </source>
</evidence>
<accession>A0A8B6FDQ9</accession>
<evidence type="ECO:0000256" key="8">
    <source>
        <dbReference type="SAM" id="Phobius"/>
    </source>
</evidence>
<feature type="transmembrane region" description="Helical" evidence="8">
    <location>
        <begin position="1252"/>
        <end position="1271"/>
    </location>
</feature>
<feature type="transmembrane region" description="Helical" evidence="8">
    <location>
        <begin position="849"/>
        <end position="878"/>
    </location>
</feature>
<evidence type="ECO:0000313" key="11">
    <source>
        <dbReference type="Proteomes" id="UP000596742"/>
    </source>
</evidence>
<keyword evidence="5 8" id="KW-1133">Transmembrane helix</keyword>
<feature type="transmembrane region" description="Helical" evidence="8">
    <location>
        <begin position="1215"/>
        <end position="1240"/>
    </location>
</feature>
<dbReference type="SUPFAM" id="SSF53300">
    <property type="entry name" value="vWA-like"/>
    <property type="match status" value="1"/>
</dbReference>
<dbReference type="PROSITE" id="PS50095">
    <property type="entry name" value="PLAT"/>
    <property type="match status" value="1"/>
</dbReference>
<dbReference type="InterPro" id="IPR036465">
    <property type="entry name" value="vWFA_dom_sf"/>
</dbReference>
<name>A0A8B6FDQ9_MYTGA</name>
<evidence type="ECO:0000256" key="2">
    <source>
        <dbReference type="ARBA" id="ARBA00007200"/>
    </source>
</evidence>
<keyword evidence="4" id="KW-0732">Signal</keyword>
<evidence type="ECO:0000256" key="7">
    <source>
        <dbReference type="PROSITE-ProRule" id="PRU00152"/>
    </source>
</evidence>
<dbReference type="InterPro" id="IPR001024">
    <property type="entry name" value="PLAT/LH2_dom"/>
</dbReference>
<evidence type="ECO:0000256" key="6">
    <source>
        <dbReference type="ARBA" id="ARBA00023136"/>
    </source>
</evidence>
<dbReference type="PANTHER" id="PTHR10877:SF150">
    <property type="entry name" value="REJ DOMAIN-CONTAINING PROTEIN"/>
    <property type="match status" value="1"/>
</dbReference>
<dbReference type="InterPro" id="IPR036392">
    <property type="entry name" value="PLAT/LH2_dom_sf"/>
</dbReference>
<dbReference type="PANTHER" id="PTHR10877">
    <property type="entry name" value="POLYCYSTIN FAMILY MEMBER"/>
    <property type="match status" value="1"/>
</dbReference>
<reference evidence="10" key="1">
    <citation type="submission" date="2018-11" db="EMBL/GenBank/DDBJ databases">
        <authorList>
            <person name="Alioto T."/>
            <person name="Alioto T."/>
        </authorList>
    </citation>
    <scope>NUCLEOTIDE SEQUENCE</scope>
</reference>
<feature type="transmembrane region" description="Helical" evidence="8">
    <location>
        <begin position="583"/>
        <end position="602"/>
    </location>
</feature>
<dbReference type="InterPro" id="IPR051223">
    <property type="entry name" value="Polycystin"/>
</dbReference>
<sequence>METLEKDIDKRDEHLRLSLVEVSGVLENFIFRIEHEGLRKENGRRVRDFDRYGKALTNLVVLMLKGIKEETCSSSSNQIDCSIDSDSSAVMINETEERLLRILDLALSWNVDSDSVSFELPDIIATAVTGEARELQILLNEISDTFKLDDVQTNLTMYDGQLLKLYTYSFKTNFYVFAKKSAFSNSGVTKAFIHDGNSRMVNLFSNNDDMSFVVDASIPLSDPNYWQNLTGFKENELNVFNISLGSNALLTIDFMFLAPCVTHLMHQTDVLLSVLTARENLSLSVVKNMTNTTINFQNHQLEITFVGKPLRNSTDNYTVSIQCEECIGVADIVILFQISKDYTSLKADAKNLLEYIHRRYTAARIAMMTFGVNTTIISHFTYSAQVSKIDSMSFKPPYWSESNIDLALNDMVDYFETYGHNNSRRINIIYTDGLYSSMSNAQYHSTMRRMRSINLKTLILISNEKTHDTDEMRRWSDYPSRNFIWPASDVPQYIFDKMCKGNRNKNKIFNSYRFGHIIPYSLNEKAWDQSTNIQLKTIADNKITFKCNYLGTFSCNVFYIPPQTINFEKIIMNFNEKLAGSPYVLVTNITLLTIAVISVLVLRRFDIIDQKRWTYFPLYDNPKNATYSYFISIHTGIWSDRKLSSIPFFRNFNRLTYSNFLLKTNTSLGDLKEIKLWQSGRNASWHVEKILVFDGQKIYVFLCGDWLSTSKGDGKCYRKLYASKKDLNENNSLIHVISESKLFDDHLLLSLFSRPSFSRFSRVQRLICIFSILSMSMLCSAMWFQTDKGTKVLGISIGPIVINYKQFYVGLMSAVLTFPLSCLLSHLFRKRKFKGEQEDTVLRKLNKGYLPWWTIIIGYVISCFIILSGFTMTFFYSLEWENDISINWLMSFLFGTVEEIVFLNPSKVSKNCSINLAYIHTVIKTMLKIDTNNLPLSEWTGNHINRKGKMSVNRGLLNRRLLEVFSKIARQLCYVVLVLIICTHNDVEKSYLQNENIRNQLSPISKVNNTLDIWNYLSHQFIHKIFPKRLSGADVRLVYDRGFMDDDCSYKIGLIQLRQMRVNGKCTVPKIMSRTVDFCYMSYDTKDARETMHFCPEWKPYTEACFSDGFKFYDDFATGSACFVGRFATYDGGGYLKVLDPTKSEIQNDILKLKTNNWINDKTRLVVAEGVVLNINTKLFTSFRIMFELPPWGNVEASLEIKTTQLYPYISTSDFLVLGLQILFILMTFFRILFLIFAIFKDNNRSRHMTGHLVELMSVGLCTTAIVCYIIRIDNTISSIEAIYNTKEVFVSFEDVNKFDTLYRIIMSTEMFIAIVRLLQPLNLNFHLFVMQNAISSHKNEILSFGIMVCILMTSFAAFMYLYGDWTLYKFRSVLASYLTLLQAFLSMVRFKEAFHTTDLVLESMFTFFLFCSSVLIINMFISMLNDGFKTVKHSNHTNGVTKFDKELNEHFWWKMENFQKIFSSMNETKTERKRKYITDENDVTRNSMKLDNQAYVICETVIRAQEEERNFDKVTLSALMR</sequence>
<keyword evidence="3 8" id="KW-0812">Transmembrane</keyword>
<keyword evidence="11" id="KW-1185">Reference proteome</keyword>
<evidence type="ECO:0000256" key="3">
    <source>
        <dbReference type="ARBA" id="ARBA00022692"/>
    </source>
</evidence>
<dbReference type="CDD" id="cd00198">
    <property type="entry name" value="vWFA"/>
    <property type="match status" value="1"/>
</dbReference>
<comment type="caution">
    <text evidence="10">The sequence shown here is derived from an EMBL/GenBank/DDBJ whole genome shotgun (WGS) entry which is preliminary data.</text>
</comment>
<feature type="domain" description="PLAT" evidence="9">
    <location>
        <begin position="611"/>
        <end position="721"/>
    </location>
</feature>
<dbReference type="Pfam" id="PF20519">
    <property type="entry name" value="Polycystin_dom"/>
    <property type="match status" value="1"/>
</dbReference>
<dbReference type="GO" id="GO:0016020">
    <property type="term" value="C:membrane"/>
    <property type="evidence" value="ECO:0007669"/>
    <property type="project" value="UniProtKB-SubCell"/>
</dbReference>
<organism evidence="10 11">
    <name type="scientific">Mytilus galloprovincialis</name>
    <name type="common">Mediterranean mussel</name>
    <dbReference type="NCBI Taxonomy" id="29158"/>
    <lineage>
        <taxon>Eukaryota</taxon>
        <taxon>Metazoa</taxon>
        <taxon>Spiralia</taxon>
        <taxon>Lophotrochozoa</taxon>
        <taxon>Mollusca</taxon>
        <taxon>Bivalvia</taxon>
        <taxon>Autobranchia</taxon>
        <taxon>Pteriomorphia</taxon>
        <taxon>Mytilida</taxon>
        <taxon>Mytiloidea</taxon>
        <taxon>Mytilidae</taxon>
        <taxon>Mytilinae</taxon>
        <taxon>Mytilus</taxon>
    </lineage>
</organism>
<dbReference type="EMBL" id="UYJE01006508">
    <property type="protein sequence ID" value="VDI46570.1"/>
    <property type="molecule type" value="Genomic_DNA"/>
</dbReference>
<protein>
    <recommendedName>
        <fullName evidence="9">PLAT domain-containing protein</fullName>
    </recommendedName>
</protein>
<dbReference type="OrthoDB" id="6155400at2759"/>
<dbReference type="Gene3D" id="3.40.50.410">
    <property type="entry name" value="von Willebrand factor, type A domain"/>
    <property type="match status" value="1"/>
</dbReference>
<evidence type="ECO:0000259" key="9">
    <source>
        <dbReference type="PROSITE" id="PS50095"/>
    </source>
</evidence>
<comment type="caution">
    <text evidence="7">Lacks conserved residue(s) required for the propagation of feature annotation.</text>
</comment>
<feature type="transmembrane region" description="Helical" evidence="8">
    <location>
        <begin position="1404"/>
        <end position="1425"/>
    </location>
</feature>
<dbReference type="Pfam" id="PF08016">
    <property type="entry name" value="PKD_channel"/>
    <property type="match status" value="1"/>
</dbReference>
<gene>
    <name evidence="10" type="ORF">MGAL_10B073921</name>
</gene>
<dbReference type="InterPro" id="IPR013122">
    <property type="entry name" value="PKD1_2_channel"/>
</dbReference>
<proteinExistence type="inferred from homology"/>
<feature type="transmembrane region" description="Helical" evidence="8">
    <location>
        <begin position="806"/>
        <end position="828"/>
    </location>
</feature>
<evidence type="ECO:0000313" key="10">
    <source>
        <dbReference type="EMBL" id="VDI46570.1"/>
    </source>
</evidence>
<dbReference type="Proteomes" id="UP000596742">
    <property type="component" value="Unassembled WGS sequence"/>
</dbReference>
<comment type="subcellular location">
    <subcellularLocation>
        <location evidence="1">Membrane</location>
        <topology evidence="1">Multi-pass membrane protein</topology>
    </subcellularLocation>
</comment>
<feature type="transmembrane region" description="Helical" evidence="8">
    <location>
        <begin position="766"/>
        <end position="786"/>
    </location>
</feature>
<dbReference type="InterPro" id="IPR046791">
    <property type="entry name" value="Polycystin_dom"/>
</dbReference>
<feature type="transmembrane region" description="Helical" evidence="8">
    <location>
        <begin position="1375"/>
        <end position="1392"/>
    </location>
</feature>
<dbReference type="SUPFAM" id="SSF49723">
    <property type="entry name" value="Lipase/lipooxygenase domain (PLAT/LH2 domain)"/>
    <property type="match status" value="1"/>
</dbReference>
<dbReference type="GO" id="GO:0050982">
    <property type="term" value="P:detection of mechanical stimulus"/>
    <property type="evidence" value="ECO:0007669"/>
    <property type="project" value="TreeGrafter"/>
</dbReference>
<dbReference type="GO" id="GO:0005262">
    <property type="term" value="F:calcium channel activity"/>
    <property type="evidence" value="ECO:0007669"/>
    <property type="project" value="TreeGrafter"/>
</dbReference>
<evidence type="ECO:0000256" key="4">
    <source>
        <dbReference type="ARBA" id="ARBA00022729"/>
    </source>
</evidence>
<keyword evidence="6 8" id="KW-0472">Membrane</keyword>
<evidence type="ECO:0000256" key="5">
    <source>
        <dbReference type="ARBA" id="ARBA00022989"/>
    </source>
</evidence>
<comment type="similarity">
    <text evidence="2">Belongs to the polycystin family.</text>
</comment>
<dbReference type="Gene3D" id="2.60.60.20">
    <property type="entry name" value="PLAT/LH2 domain"/>
    <property type="match status" value="1"/>
</dbReference>